<dbReference type="RefSeq" id="WP_154418454.1">
    <property type="nucleotide sequence ID" value="NZ_VUNS01000010.1"/>
</dbReference>
<organism evidence="2 3">
    <name type="scientific">Victivallis lenta</name>
    <dbReference type="NCBI Taxonomy" id="2606640"/>
    <lineage>
        <taxon>Bacteria</taxon>
        <taxon>Pseudomonadati</taxon>
        <taxon>Lentisphaerota</taxon>
        <taxon>Lentisphaeria</taxon>
        <taxon>Victivallales</taxon>
        <taxon>Victivallaceae</taxon>
        <taxon>Victivallis</taxon>
    </lineage>
</organism>
<feature type="signal peptide" evidence="1">
    <location>
        <begin position="1"/>
        <end position="26"/>
    </location>
</feature>
<evidence type="ECO:0008006" key="4">
    <source>
        <dbReference type="Google" id="ProtNLM"/>
    </source>
</evidence>
<accession>A0A844G4I6</accession>
<dbReference type="AlphaFoldDB" id="A0A844G4I6"/>
<evidence type="ECO:0000313" key="2">
    <source>
        <dbReference type="EMBL" id="MST97531.1"/>
    </source>
</evidence>
<evidence type="ECO:0000313" key="3">
    <source>
        <dbReference type="Proteomes" id="UP000435649"/>
    </source>
</evidence>
<dbReference type="PANTHER" id="PTHR24209:SF7">
    <property type="entry name" value="PROTEIN DA1-RELATED 2"/>
    <property type="match status" value="1"/>
</dbReference>
<evidence type="ECO:0000256" key="1">
    <source>
        <dbReference type="SAM" id="SignalP"/>
    </source>
</evidence>
<protein>
    <recommendedName>
        <fullName evidence="4">Protein DA1</fullName>
    </recommendedName>
</protein>
<gene>
    <name evidence="2" type="ORF">FYJ85_10820</name>
</gene>
<feature type="chain" id="PRO_5032420466" description="Protein DA1" evidence="1">
    <location>
        <begin position="27"/>
        <end position="295"/>
    </location>
</feature>
<comment type="caution">
    <text evidence="2">The sequence shown here is derived from an EMBL/GenBank/DDBJ whole genome shotgun (WGS) entry which is preliminary data.</text>
</comment>
<proteinExistence type="predicted"/>
<dbReference type="Gene3D" id="2.10.110.10">
    <property type="entry name" value="Cysteine Rich Protein"/>
    <property type="match status" value="1"/>
</dbReference>
<dbReference type="Proteomes" id="UP000435649">
    <property type="component" value="Unassembled WGS sequence"/>
</dbReference>
<keyword evidence="3" id="KW-1185">Reference proteome</keyword>
<keyword evidence="1" id="KW-0732">Signal</keyword>
<dbReference type="InterPro" id="IPR045218">
    <property type="entry name" value="DA1-like"/>
</dbReference>
<name>A0A844G4I6_9BACT</name>
<sequence>MNGVGKWLCRLLPVLSLLLLPAAAQALSCAVCGRQIHGQYLRTEGKIVCSPGCWEKLLPHCSVCDSPLAGRYTVIDTGAEKRLFCMECAKLPRCFACDLPCRGEQLPDGRTLCGSCLATAVTDPAEAEKLFREVEREVAELLGSPGCGRTGFVLCDLATLNRGREIVPGGKYELGRCNYEYRTRTYPGRKPEIVSERCTILILDALPRDQFIEVAAHEAAHDWLNHHGRFLPPSWSEGFPEYVASLVNLRHGNGSRNLRMEKNEDPVYGAGFREVKAYADRHGLRKLLEYVRRTR</sequence>
<reference evidence="2 3" key="1">
    <citation type="submission" date="2019-08" db="EMBL/GenBank/DDBJ databases">
        <title>In-depth cultivation of the pig gut microbiome towards novel bacterial diversity and tailored functional studies.</title>
        <authorList>
            <person name="Wylensek D."/>
            <person name="Hitch T.C.A."/>
            <person name="Clavel T."/>
        </authorList>
    </citation>
    <scope>NUCLEOTIDE SEQUENCE [LARGE SCALE GENOMIC DNA]</scope>
    <source>
        <strain evidence="2 3">BBE-744-WT-12</strain>
    </source>
</reference>
<dbReference type="PANTHER" id="PTHR24209">
    <property type="entry name" value="PROTEIN DA1-RELATED 2"/>
    <property type="match status" value="1"/>
</dbReference>
<dbReference type="EMBL" id="VUNS01000010">
    <property type="protein sequence ID" value="MST97531.1"/>
    <property type="molecule type" value="Genomic_DNA"/>
</dbReference>